<name>A0A0G4FRH4_9ALVE</name>
<dbReference type="AlphaFoldDB" id="A0A0G4FRH4"/>
<proteinExistence type="predicted"/>
<dbReference type="PhylomeDB" id="A0A0G4FRH4"/>
<feature type="compositionally biased region" description="Basic and acidic residues" evidence="1">
    <location>
        <begin position="170"/>
        <end position="181"/>
    </location>
</feature>
<gene>
    <name evidence="2" type="ORF">Cvel_451</name>
</gene>
<dbReference type="EMBL" id="CDMZ01000551">
    <property type="protein sequence ID" value="CEM16692.1"/>
    <property type="molecule type" value="Genomic_DNA"/>
</dbReference>
<evidence type="ECO:0000256" key="1">
    <source>
        <dbReference type="SAM" id="MobiDB-lite"/>
    </source>
</evidence>
<dbReference type="VEuPathDB" id="CryptoDB:Cvel_451"/>
<accession>A0A0G4FRH4</accession>
<reference evidence="2" key="1">
    <citation type="submission" date="2014-11" db="EMBL/GenBank/DDBJ databases">
        <authorList>
            <person name="Otto D Thomas"/>
            <person name="Naeem Raeece"/>
        </authorList>
    </citation>
    <scope>NUCLEOTIDE SEQUENCE</scope>
</reference>
<evidence type="ECO:0000313" key="2">
    <source>
        <dbReference type="EMBL" id="CEM16692.1"/>
    </source>
</evidence>
<feature type="region of interest" description="Disordered" evidence="1">
    <location>
        <begin position="145"/>
        <end position="181"/>
    </location>
</feature>
<feature type="compositionally biased region" description="Polar residues" evidence="1">
    <location>
        <begin position="149"/>
        <end position="161"/>
    </location>
</feature>
<organism evidence="2">
    <name type="scientific">Chromera velia CCMP2878</name>
    <dbReference type="NCBI Taxonomy" id="1169474"/>
    <lineage>
        <taxon>Eukaryota</taxon>
        <taxon>Sar</taxon>
        <taxon>Alveolata</taxon>
        <taxon>Colpodellida</taxon>
        <taxon>Chromeraceae</taxon>
        <taxon>Chromera</taxon>
    </lineage>
</organism>
<protein>
    <submittedName>
        <fullName evidence="2">Uncharacterized protein</fullName>
    </submittedName>
</protein>
<sequence>MNLLRIPAGLYHCVLKTFPVWLDRQLDILRDWVKDCEGLAQGHAEKVEEFLDQKAKVSAAAEVAEVEAMRLRQLSALKLLAESLRIVWFDRQHERSLTTKMDVEQTKNLLEAGHRPKHADCFPAEDGTNFAALLGDFFPSVCEADDSSENTNSNIDAQQQAPGKGKRTPARREGEKKIHRA</sequence>